<protein>
    <submittedName>
        <fullName evidence="1">Uncharacterized protein</fullName>
    </submittedName>
</protein>
<gene>
    <name evidence="1" type="ORF">MILVUS5_LOCUS2724</name>
</gene>
<name>A0ACB0IGG5_TRIPR</name>
<proteinExistence type="predicted"/>
<sequence length="514" mass="57747">MSIFPAVANPPASGTSAAGVTTATNLEAVRRAQELAARMGFRHDPQFAPLINMFPSQIVTPDVTNPQKPTKAPVLRLDAHGREIDEHGNVVNVTKPSNLSTLKVNINKQKKDAFEIQKPVLDVDPDSNPHFDESIGINKTKLLRPKRMNFLFVEEGKWSKDAESIKLKSKFGEAQAKEQKAKQAQLAKAKAAPDINPNLIEITERVVLKEKLKDPIPEIEWWDVALLHSGNYGDIANGTVSEDKLKMEKITFYVEHPRPIEPPAEPAPPPPQPLKLTKQEQKKLRTQRRIAKEKERQEMIRQGVIEPPKPKVKMSNLMKVLGTEATQDPTRLEKEVRNAAAEREQAHIDRNIARKLTPAERSEKKERRLFGDPNTLDTLVLLYRINDLSHPKARFRVDVNAQVNRLSGCAVICDGISVVVVEGCSKSIKRYGKLMLRRINWSDLSKEKEENEDSDDEKPPNKCVLVWQGSVAKPNFNRFSVHDCVTEAAARKVFVDAGVPHYWDQAVNYDDGAA</sequence>
<dbReference type="Proteomes" id="UP001177021">
    <property type="component" value="Unassembled WGS sequence"/>
</dbReference>
<evidence type="ECO:0000313" key="2">
    <source>
        <dbReference type="Proteomes" id="UP001177021"/>
    </source>
</evidence>
<comment type="caution">
    <text evidence="1">The sequence shown here is derived from an EMBL/GenBank/DDBJ whole genome shotgun (WGS) entry which is preliminary data.</text>
</comment>
<keyword evidence="2" id="KW-1185">Reference proteome</keyword>
<reference evidence="1" key="1">
    <citation type="submission" date="2023-10" db="EMBL/GenBank/DDBJ databases">
        <authorList>
            <person name="Rodriguez Cubillos JULIANA M."/>
            <person name="De Vega J."/>
        </authorList>
    </citation>
    <scope>NUCLEOTIDE SEQUENCE</scope>
</reference>
<dbReference type="EMBL" id="CASHSV030000001">
    <property type="protein sequence ID" value="CAJ2631085.1"/>
    <property type="molecule type" value="Genomic_DNA"/>
</dbReference>
<evidence type="ECO:0000313" key="1">
    <source>
        <dbReference type="EMBL" id="CAJ2631085.1"/>
    </source>
</evidence>
<accession>A0ACB0IGG5</accession>
<organism evidence="1 2">
    <name type="scientific">Trifolium pratense</name>
    <name type="common">Red clover</name>
    <dbReference type="NCBI Taxonomy" id="57577"/>
    <lineage>
        <taxon>Eukaryota</taxon>
        <taxon>Viridiplantae</taxon>
        <taxon>Streptophyta</taxon>
        <taxon>Embryophyta</taxon>
        <taxon>Tracheophyta</taxon>
        <taxon>Spermatophyta</taxon>
        <taxon>Magnoliopsida</taxon>
        <taxon>eudicotyledons</taxon>
        <taxon>Gunneridae</taxon>
        <taxon>Pentapetalae</taxon>
        <taxon>rosids</taxon>
        <taxon>fabids</taxon>
        <taxon>Fabales</taxon>
        <taxon>Fabaceae</taxon>
        <taxon>Papilionoideae</taxon>
        <taxon>50 kb inversion clade</taxon>
        <taxon>NPAAA clade</taxon>
        <taxon>Hologalegina</taxon>
        <taxon>IRL clade</taxon>
        <taxon>Trifolieae</taxon>
        <taxon>Trifolium</taxon>
    </lineage>
</organism>